<evidence type="ECO:0000256" key="1">
    <source>
        <dbReference type="ARBA" id="ARBA00004167"/>
    </source>
</evidence>
<name>A0A5S6QVC0_TRIMR</name>
<evidence type="ECO:0000256" key="4">
    <source>
        <dbReference type="ARBA" id="ARBA00023136"/>
    </source>
</evidence>
<evidence type="ECO:0000256" key="2">
    <source>
        <dbReference type="ARBA" id="ARBA00022692"/>
    </source>
</evidence>
<dbReference type="GO" id="GO:0032934">
    <property type="term" value="F:sterol binding"/>
    <property type="evidence" value="ECO:0007669"/>
    <property type="project" value="TreeGrafter"/>
</dbReference>
<feature type="region of interest" description="Disordered" evidence="5">
    <location>
        <begin position="254"/>
        <end position="312"/>
    </location>
</feature>
<comment type="subcellular location">
    <subcellularLocation>
        <location evidence="1">Membrane</location>
        <topology evidence="1">Single-pass membrane protein</topology>
    </subcellularLocation>
</comment>
<reference evidence="8" key="2">
    <citation type="submission" date="2014-03" db="EMBL/GenBank/DDBJ databases">
        <title>The whipworm genome and dual-species transcriptomics of an intimate host-pathogen interaction.</title>
        <authorList>
            <person name="Foth B.J."/>
            <person name="Tsai I.J."/>
            <person name="Reid A.J."/>
            <person name="Bancroft A.J."/>
            <person name="Nichol S."/>
            <person name="Tracey A."/>
            <person name="Holroyd N."/>
            <person name="Cotton J.A."/>
            <person name="Stanley E.J."/>
            <person name="Zarowiecki M."/>
            <person name="Liu J.Z."/>
            <person name="Huckvale T."/>
            <person name="Cooper P.J."/>
            <person name="Grencis R.K."/>
            <person name="Berriman M."/>
        </authorList>
    </citation>
    <scope>NUCLEOTIDE SEQUENCE [LARGE SCALE GENOMIC DNA]</scope>
    <source>
        <strain evidence="8">Edinburgh</strain>
    </source>
</reference>
<dbReference type="InterPro" id="IPR051482">
    <property type="entry name" value="Cholesterol_transport"/>
</dbReference>
<dbReference type="WBParaSite" id="TMUE_3000011190.1">
    <property type="protein sequence ID" value="TMUE_3000011190.1"/>
    <property type="gene ID" value="WBGene00301211"/>
</dbReference>
<feature type="compositionally biased region" description="Basic and acidic residues" evidence="5">
    <location>
        <begin position="43"/>
        <end position="54"/>
    </location>
</feature>
<reference evidence="8" key="1">
    <citation type="submission" date="2013-11" db="EMBL/GenBank/DDBJ databases">
        <authorList>
            <person name="Aslett M."/>
        </authorList>
    </citation>
    <scope>NUCLEOTIDE SEQUENCE [LARGE SCALE GENOMIC DNA]</scope>
    <source>
        <strain evidence="8">Edinburgh</strain>
    </source>
</reference>
<organism evidence="8 9">
    <name type="scientific">Trichuris muris</name>
    <name type="common">Mouse whipworm</name>
    <dbReference type="NCBI Taxonomy" id="70415"/>
    <lineage>
        <taxon>Eukaryota</taxon>
        <taxon>Metazoa</taxon>
        <taxon>Ecdysozoa</taxon>
        <taxon>Nematoda</taxon>
        <taxon>Enoplea</taxon>
        <taxon>Dorylaimia</taxon>
        <taxon>Trichinellida</taxon>
        <taxon>Trichuridae</taxon>
        <taxon>Trichuris</taxon>
    </lineage>
</organism>
<feature type="domain" description="VASt" evidence="7">
    <location>
        <begin position="388"/>
        <end position="560"/>
    </location>
</feature>
<accession>A0A5S6QVC0</accession>
<feature type="compositionally biased region" description="Polar residues" evidence="5">
    <location>
        <begin position="1"/>
        <end position="23"/>
    </location>
</feature>
<proteinExistence type="predicted"/>
<evidence type="ECO:0000256" key="5">
    <source>
        <dbReference type="SAM" id="MobiDB-lite"/>
    </source>
</evidence>
<dbReference type="PANTHER" id="PTHR23319:SF4">
    <property type="entry name" value="GRAM DOMAIN CONTAINING 1B, ISOFORM E"/>
    <property type="match status" value="1"/>
</dbReference>
<dbReference type="AlphaFoldDB" id="A0A5S6QVC0"/>
<dbReference type="GO" id="GO:0140268">
    <property type="term" value="C:endoplasmic reticulum-plasma membrane contact site"/>
    <property type="evidence" value="ECO:0007669"/>
    <property type="project" value="TreeGrafter"/>
</dbReference>
<feature type="transmembrane region" description="Helical" evidence="6">
    <location>
        <begin position="607"/>
        <end position="628"/>
    </location>
</feature>
<keyword evidence="3 6" id="KW-1133">Transmembrane helix</keyword>
<evidence type="ECO:0000313" key="9">
    <source>
        <dbReference type="WBParaSite" id="TMUE_3000011190.1"/>
    </source>
</evidence>
<reference evidence="9 10" key="3">
    <citation type="submission" date="2019-12" db="UniProtKB">
        <authorList>
            <consortium name="WormBaseParasite"/>
        </authorList>
    </citation>
    <scope>IDENTIFICATION</scope>
</reference>
<dbReference type="InterPro" id="IPR031968">
    <property type="entry name" value="VASt"/>
</dbReference>
<dbReference type="Gene3D" id="2.30.29.30">
    <property type="entry name" value="Pleckstrin-homology domain (PH domain)/Phosphotyrosine-binding domain (PTB)"/>
    <property type="match status" value="1"/>
</dbReference>
<feature type="compositionally biased region" description="Polar residues" evidence="5">
    <location>
        <begin position="60"/>
        <end position="77"/>
    </location>
</feature>
<dbReference type="Proteomes" id="UP000046395">
    <property type="component" value="Unassembled WGS sequence"/>
</dbReference>
<dbReference type="STRING" id="70415.A0A5S6QVC0"/>
<evidence type="ECO:0000313" key="8">
    <source>
        <dbReference type="Proteomes" id="UP000046395"/>
    </source>
</evidence>
<dbReference type="Pfam" id="PF16016">
    <property type="entry name" value="VASt"/>
    <property type="match status" value="1"/>
</dbReference>
<dbReference type="GO" id="GO:0120015">
    <property type="term" value="F:sterol transfer activity"/>
    <property type="evidence" value="ECO:0007669"/>
    <property type="project" value="TreeGrafter"/>
</dbReference>
<feature type="region of interest" description="Disordered" evidence="5">
    <location>
        <begin position="1"/>
        <end position="77"/>
    </location>
</feature>
<dbReference type="Pfam" id="PF02893">
    <property type="entry name" value="GRAM"/>
    <property type="match status" value="1"/>
</dbReference>
<keyword evidence="2 6" id="KW-0812">Transmembrane</keyword>
<feature type="region of interest" description="Disordered" evidence="5">
    <location>
        <begin position="352"/>
        <end position="380"/>
    </location>
</feature>
<dbReference type="PANTHER" id="PTHR23319">
    <property type="entry name" value="GRAM DOMAIN CONTAINING 1B, ISOFORM E"/>
    <property type="match status" value="1"/>
</dbReference>
<dbReference type="GO" id="GO:0032366">
    <property type="term" value="P:intracellular sterol transport"/>
    <property type="evidence" value="ECO:0007669"/>
    <property type="project" value="TreeGrafter"/>
</dbReference>
<dbReference type="WBParaSite" id="TMUE_3000011287.1">
    <property type="protein sequence ID" value="TMUE_3000011287.1"/>
    <property type="gene ID" value="WBGene00301278"/>
</dbReference>
<dbReference type="GO" id="GO:0005886">
    <property type="term" value="C:plasma membrane"/>
    <property type="evidence" value="ECO:0007669"/>
    <property type="project" value="TreeGrafter"/>
</dbReference>
<feature type="compositionally biased region" description="Polar residues" evidence="5">
    <location>
        <begin position="359"/>
        <end position="368"/>
    </location>
</feature>
<dbReference type="CDD" id="cd13220">
    <property type="entry name" value="PH-GRAM_GRAMDC"/>
    <property type="match status" value="1"/>
</dbReference>
<keyword evidence="8" id="KW-1185">Reference proteome</keyword>
<dbReference type="InterPro" id="IPR011993">
    <property type="entry name" value="PH-like_dom_sf"/>
</dbReference>
<dbReference type="GO" id="GO:0005789">
    <property type="term" value="C:endoplasmic reticulum membrane"/>
    <property type="evidence" value="ECO:0007669"/>
    <property type="project" value="UniProtKB-ARBA"/>
</dbReference>
<dbReference type="PROSITE" id="PS51778">
    <property type="entry name" value="VAST"/>
    <property type="match status" value="1"/>
</dbReference>
<keyword evidence="4 6" id="KW-0472">Membrane</keyword>
<feature type="compositionally biased region" description="Acidic residues" evidence="5">
    <location>
        <begin position="254"/>
        <end position="268"/>
    </location>
</feature>
<sequence length="719" mass="80732">MANLEVPSTTGTPMSGENWTQPSGDPLDEGRGCSVPTVTVTEDQQRNKNSREVPLHPSSADGSSTGRVPSGLSTPRSEVQLKPCRLEKKYDSQLLSPPASRKRKSKVGHQLKHLLAPTYKTRCCEFKRIFKLPEREKLVIDYSCAYQKEILLHGRLYLSQNWLCFYSNIFRWETMVTLRYKDIVNITKERTAKIIPNAIYVVTSNNDKLFFTSLSTRDKTYMMLFRLWQYALLDQTVNPVEMWSWAQHGYEEADMSDSADETGEDDEAVPNGEMVGFASGPKLAKDGVRKRSSCRKSLGQKRGSDPAAVCNDGPVFVLGEQRDVIANENSNNDVASSNSEVPEVVPQLRRSAIGPVGSEPSTSRQLRLSSDSSENDEEEVSCPCVTHEGRELMNSVYPLSVDQLFLWLFTDSEFFQQFQELRKTKNLILSDWKIDRTTGAKLRQISYSVAVNHALAPKTCEVVEKQECADVSKAGRIYVIKVEVQNYGIPYSDAFQVLLTYCLTRMSSSHCRLRINSKLVYRKSCWGIVKSFIEKNALFNMLNHFADLGKLLQFECRRLGLAASFPADASVASTVEDKIDGISVGNVATVVARQGGDATSDSSRLDFYAHAIIVILLVLVSICLLILYNQCKEARERRSDSVPQRVGLLSRQLYRILIEEPSILRTLLNQTKDHSHILSNVQELGLLFESALRTIRAVESSIQATMDSMLNSANDTQEF</sequence>
<dbReference type="SMART" id="SM00568">
    <property type="entry name" value="GRAM"/>
    <property type="match status" value="1"/>
</dbReference>
<evidence type="ECO:0000256" key="6">
    <source>
        <dbReference type="SAM" id="Phobius"/>
    </source>
</evidence>
<evidence type="ECO:0000313" key="10">
    <source>
        <dbReference type="WBParaSite" id="TMUE_3000011287.1"/>
    </source>
</evidence>
<dbReference type="InterPro" id="IPR004182">
    <property type="entry name" value="GRAM"/>
</dbReference>
<protein>
    <submittedName>
        <fullName evidence="9 10">VASt domain-containing protein</fullName>
    </submittedName>
</protein>
<evidence type="ECO:0000259" key="7">
    <source>
        <dbReference type="PROSITE" id="PS51778"/>
    </source>
</evidence>
<evidence type="ECO:0000256" key="3">
    <source>
        <dbReference type="ARBA" id="ARBA00022989"/>
    </source>
</evidence>